<dbReference type="PANTHER" id="PTHR24348:SF22">
    <property type="entry name" value="NON-SPECIFIC SERINE_THREONINE PROTEIN KINASE"/>
    <property type="match status" value="1"/>
</dbReference>
<dbReference type="PROSITE" id="PS00108">
    <property type="entry name" value="PROTEIN_KINASE_ST"/>
    <property type="match status" value="1"/>
</dbReference>
<dbReference type="GO" id="GO:0005829">
    <property type="term" value="C:cytosol"/>
    <property type="evidence" value="ECO:0007669"/>
    <property type="project" value="TreeGrafter"/>
</dbReference>
<dbReference type="InterPro" id="IPR008271">
    <property type="entry name" value="Ser/Thr_kinase_AS"/>
</dbReference>
<dbReference type="GO" id="GO:0010506">
    <property type="term" value="P:regulation of autophagy"/>
    <property type="evidence" value="ECO:0007669"/>
    <property type="project" value="InterPro"/>
</dbReference>
<sequence length="521" mass="60793">MSVPEMKVGKYILNKRSMIGKGSYGLVYSASCDGEEFCAKQILTNGPQKKFTDREIQILKMLRDSPIQNPNIVHIMDVIQNQGENEIYIIMEYCRGGDLKKEMDQKKKQNNWYTHQESVNIIAQIIKGYKSLYDVQFIHRDLKPANILISSGFYKLADFGMGRFIDPTQSANVGTPAYAAPQIFFDPNYTDKCDIYSLGVIFYELIFGQKPLNAKTSQEQISLLRNTKQNKITIPKHENLDLRVSALIEQMLSYEEENRISWDDLFHHPLFNRQQTLQASHFRKSSLLVSESQTKYQKRPSTPYYHFSIKFYNSLEEAQNLNGFKHFAEFIMSKGDVAYDLAIALTEQQTILPHNQLQVLLFCLISYKYFACLNTMGMYTNQVNYCHLSIIKLFTQFHDLIKDYSTSNTEECQLMRGIIVSQLGHINGYYRDSQQLVSKISELKKQHPEFYLKVVEKDTDYNNYSSYLTWFAFFYNLWFSETIFPNQNQINKVLSLETNFPNEKFWAKSPSQIIRIRTNSL</sequence>
<dbReference type="Pfam" id="PF00069">
    <property type="entry name" value="Pkinase"/>
    <property type="match status" value="1"/>
</dbReference>
<dbReference type="EMBL" id="CAJJDN010000077">
    <property type="protein sequence ID" value="CAD8102042.1"/>
    <property type="molecule type" value="Genomic_DNA"/>
</dbReference>
<comment type="caution">
    <text evidence="6">The sequence shown here is derived from an EMBL/GenBank/DDBJ whole genome shotgun (WGS) entry which is preliminary data.</text>
</comment>
<dbReference type="AlphaFoldDB" id="A0A8S1PFG0"/>
<dbReference type="GO" id="GO:0000045">
    <property type="term" value="P:autophagosome assembly"/>
    <property type="evidence" value="ECO:0007669"/>
    <property type="project" value="TreeGrafter"/>
</dbReference>
<accession>A0A8S1PFG0</accession>
<dbReference type="PROSITE" id="PS50011">
    <property type="entry name" value="PROTEIN_KINASE_DOM"/>
    <property type="match status" value="1"/>
</dbReference>
<dbReference type="GO" id="GO:0016020">
    <property type="term" value="C:membrane"/>
    <property type="evidence" value="ECO:0007669"/>
    <property type="project" value="TreeGrafter"/>
</dbReference>
<evidence type="ECO:0000313" key="7">
    <source>
        <dbReference type="Proteomes" id="UP000692954"/>
    </source>
</evidence>
<evidence type="ECO:0000256" key="4">
    <source>
        <dbReference type="ARBA" id="ARBA00022840"/>
    </source>
</evidence>
<dbReference type="PANTHER" id="PTHR24348">
    <property type="entry name" value="SERINE/THREONINE-PROTEIN KINASE UNC-51-RELATED"/>
    <property type="match status" value="1"/>
</dbReference>
<evidence type="ECO:0000256" key="3">
    <source>
        <dbReference type="ARBA" id="ARBA00022777"/>
    </source>
</evidence>
<keyword evidence="1" id="KW-0808">Transferase</keyword>
<protein>
    <recommendedName>
        <fullName evidence="5">Protein kinase domain-containing protein</fullName>
    </recommendedName>
</protein>
<evidence type="ECO:0000256" key="2">
    <source>
        <dbReference type="ARBA" id="ARBA00022741"/>
    </source>
</evidence>
<dbReference type="GO" id="GO:0004674">
    <property type="term" value="F:protein serine/threonine kinase activity"/>
    <property type="evidence" value="ECO:0007669"/>
    <property type="project" value="InterPro"/>
</dbReference>
<evidence type="ECO:0000259" key="5">
    <source>
        <dbReference type="PROSITE" id="PS50011"/>
    </source>
</evidence>
<proteinExistence type="predicted"/>
<dbReference type="GO" id="GO:0005524">
    <property type="term" value="F:ATP binding"/>
    <property type="evidence" value="ECO:0007669"/>
    <property type="project" value="UniProtKB-KW"/>
</dbReference>
<evidence type="ECO:0000256" key="1">
    <source>
        <dbReference type="ARBA" id="ARBA00022679"/>
    </source>
</evidence>
<dbReference type="InterPro" id="IPR000719">
    <property type="entry name" value="Prot_kinase_dom"/>
</dbReference>
<dbReference type="GO" id="GO:0005776">
    <property type="term" value="C:autophagosome"/>
    <property type="evidence" value="ECO:0007669"/>
    <property type="project" value="TreeGrafter"/>
</dbReference>
<dbReference type="GO" id="GO:0000407">
    <property type="term" value="C:phagophore assembly site"/>
    <property type="evidence" value="ECO:0007669"/>
    <property type="project" value="TreeGrafter"/>
</dbReference>
<organism evidence="6 7">
    <name type="scientific">Paramecium sonneborni</name>
    <dbReference type="NCBI Taxonomy" id="65129"/>
    <lineage>
        <taxon>Eukaryota</taxon>
        <taxon>Sar</taxon>
        <taxon>Alveolata</taxon>
        <taxon>Ciliophora</taxon>
        <taxon>Intramacronucleata</taxon>
        <taxon>Oligohymenophorea</taxon>
        <taxon>Peniculida</taxon>
        <taxon>Parameciidae</taxon>
        <taxon>Paramecium</taxon>
    </lineage>
</organism>
<keyword evidence="4" id="KW-0067">ATP-binding</keyword>
<feature type="domain" description="Protein kinase" evidence="5">
    <location>
        <begin position="13"/>
        <end position="271"/>
    </location>
</feature>
<keyword evidence="3" id="KW-0418">Kinase</keyword>
<dbReference type="SMART" id="SM00220">
    <property type="entry name" value="S_TKc"/>
    <property type="match status" value="1"/>
</dbReference>
<keyword evidence="2" id="KW-0547">Nucleotide-binding</keyword>
<keyword evidence="7" id="KW-1185">Reference proteome</keyword>
<dbReference type="Proteomes" id="UP000692954">
    <property type="component" value="Unassembled WGS sequence"/>
</dbReference>
<dbReference type="OrthoDB" id="5337378at2759"/>
<gene>
    <name evidence="6" type="ORF">PSON_ATCC_30995.1.T0770055</name>
</gene>
<evidence type="ECO:0000313" key="6">
    <source>
        <dbReference type="EMBL" id="CAD8102042.1"/>
    </source>
</evidence>
<reference evidence="6" key="1">
    <citation type="submission" date="2021-01" db="EMBL/GenBank/DDBJ databases">
        <authorList>
            <consortium name="Genoscope - CEA"/>
            <person name="William W."/>
        </authorList>
    </citation>
    <scope>NUCLEOTIDE SEQUENCE</scope>
</reference>
<name>A0A8S1PFG0_9CILI</name>
<dbReference type="InterPro" id="IPR045269">
    <property type="entry name" value="Atg1-like"/>
</dbReference>